<dbReference type="Gene3D" id="3.30.2350.10">
    <property type="entry name" value="Pseudouridine synthase"/>
    <property type="match status" value="1"/>
</dbReference>
<dbReference type="InterPro" id="IPR020103">
    <property type="entry name" value="PsdUridine_synth_cat_dom_sf"/>
</dbReference>
<keyword evidence="4" id="KW-1185">Reference proteome</keyword>
<sequence>MHRRLSQALNGLICVHKPQERPLKRICRVLAKTLAEEASQAVGPIQRPLIKLPYVESHESGALLVVGENEIEDYRYAPLISGAAFRPEDIRIEPLQDMETTSTGVCVLGVNDGCDELPKLMANSWLSEYRLEGLLGFERVDNRLDTKVNIRAPFDHVNKFMMSKFLARLESEYRKLAFHTANVDLQSEEAFEMARKGLPRTQLPGQTIIYKLELRHFNPPFFTLNVQCTGETDKFMRLFVHEIGLSLGTTASCVRMQRISQGPFTSDHVLIEREFNLQNILRNISLCRRVLDATKLDPNVVEEQEKDPEKEAETQRREIIDALFLNQSMKRDEEYDSLQPNWPRNYESN</sequence>
<evidence type="ECO:0000313" key="3">
    <source>
        <dbReference type="EMBL" id="PAV82109.1"/>
    </source>
</evidence>
<dbReference type="STRING" id="2018661.A0A2A2L7F9"/>
<dbReference type="PANTHER" id="PTHR13195:SF0">
    <property type="entry name" value="PSEUDOURIDYLATE SYNTHASE TRUB2, MITOCHONDRIAL"/>
    <property type="match status" value="1"/>
</dbReference>
<gene>
    <name evidence="3" type="ORF">WR25_22153</name>
</gene>
<accession>A0A2A2L7F9</accession>
<comment type="caution">
    <text evidence="3">The sequence shown here is derived from an EMBL/GenBank/DDBJ whole genome shotgun (WGS) entry which is preliminary data.</text>
</comment>
<dbReference type="OrthoDB" id="9995526at2759"/>
<evidence type="ECO:0000259" key="2">
    <source>
        <dbReference type="Pfam" id="PF01509"/>
    </source>
</evidence>
<dbReference type="PANTHER" id="PTHR13195">
    <property type="entry name" value="PSEUDOURIDINE SYNTHASE-RELATED"/>
    <property type="match status" value="1"/>
</dbReference>
<proteinExistence type="inferred from homology"/>
<evidence type="ECO:0000313" key="4">
    <source>
        <dbReference type="Proteomes" id="UP000218231"/>
    </source>
</evidence>
<dbReference type="EMBL" id="LIAE01007079">
    <property type="protein sequence ID" value="PAV82109.1"/>
    <property type="molecule type" value="Genomic_DNA"/>
</dbReference>
<dbReference type="GO" id="GO:0009982">
    <property type="term" value="F:pseudouridine synthase activity"/>
    <property type="evidence" value="ECO:0007669"/>
    <property type="project" value="InterPro"/>
</dbReference>
<dbReference type="GO" id="GO:0003723">
    <property type="term" value="F:RNA binding"/>
    <property type="evidence" value="ECO:0007669"/>
    <property type="project" value="InterPro"/>
</dbReference>
<feature type="domain" description="Pseudouridine synthase II N-terminal" evidence="2">
    <location>
        <begin position="101"/>
        <end position="232"/>
    </location>
</feature>
<dbReference type="InterPro" id="IPR002501">
    <property type="entry name" value="PsdUridine_synth_N"/>
</dbReference>
<reference evidence="3 4" key="1">
    <citation type="journal article" date="2017" name="Curr. Biol.">
        <title>Genome architecture and evolution of a unichromosomal asexual nematode.</title>
        <authorList>
            <person name="Fradin H."/>
            <person name="Zegar C."/>
            <person name="Gutwein M."/>
            <person name="Lucas J."/>
            <person name="Kovtun M."/>
            <person name="Corcoran D."/>
            <person name="Baugh L.R."/>
            <person name="Kiontke K."/>
            <person name="Gunsalus K."/>
            <person name="Fitch D.H."/>
            <person name="Piano F."/>
        </authorList>
    </citation>
    <scope>NUCLEOTIDE SEQUENCE [LARGE SCALE GENOMIC DNA]</scope>
    <source>
        <strain evidence="3">PF1309</strain>
    </source>
</reference>
<protein>
    <recommendedName>
        <fullName evidence="2">Pseudouridine synthase II N-terminal domain-containing protein</fullName>
    </recommendedName>
</protein>
<dbReference type="InterPro" id="IPR039048">
    <property type="entry name" value="Trub2"/>
</dbReference>
<organism evidence="3 4">
    <name type="scientific">Diploscapter pachys</name>
    <dbReference type="NCBI Taxonomy" id="2018661"/>
    <lineage>
        <taxon>Eukaryota</taxon>
        <taxon>Metazoa</taxon>
        <taxon>Ecdysozoa</taxon>
        <taxon>Nematoda</taxon>
        <taxon>Chromadorea</taxon>
        <taxon>Rhabditida</taxon>
        <taxon>Rhabditina</taxon>
        <taxon>Rhabditomorpha</taxon>
        <taxon>Rhabditoidea</taxon>
        <taxon>Rhabditidae</taxon>
        <taxon>Diploscapter</taxon>
    </lineage>
</organism>
<name>A0A2A2L7F9_9BILA</name>
<dbReference type="SUPFAM" id="SSF55120">
    <property type="entry name" value="Pseudouridine synthase"/>
    <property type="match status" value="1"/>
</dbReference>
<dbReference type="GO" id="GO:0001522">
    <property type="term" value="P:pseudouridine synthesis"/>
    <property type="evidence" value="ECO:0007669"/>
    <property type="project" value="InterPro"/>
</dbReference>
<dbReference type="GO" id="GO:0006396">
    <property type="term" value="P:RNA processing"/>
    <property type="evidence" value="ECO:0007669"/>
    <property type="project" value="InterPro"/>
</dbReference>
<evidence type="ECO:0000256" key="1">
    <source>
        <dbReference type="ARBA" id="ARBA00008999"/>
    </source>
</evidence>
<dbReference type="AlphaFoldDB" id="A0A2A2L7F9"/>
<comment type="similarity">
    <text evidence="1">Belongs to the pseudouridine synthase TruB family.</text>
</comment>
<dbReference type="Pfam" id="PF01509">
    <property type="entry name" value="TruB_N"/>
    <property type="match status" value="1"/>
</dbReference>
<dbReference type="Proteomes" id="UP000218231">
    <property type="component" value="Unassembled WGS sequence"/>
</dbReference>